<dbReference type="EMBL" id="CM023491">
    <property type="protein sequence ID" value="KAH6940991.1"/>
    <property type="molecule type" value="Genomic_DNA"/>
</dbReference>
<organism evidence="1 2">
    <name type="scientific">Hyalomma asiaticum</name>
    <name type="common">Tick</name>
    <dbReference type="NCBI Taxonomy" id="266040"/>
    <lineage>
        <taxon>Eukaryota</taxon>
        <taxon>Metazoa</taxon>
        <taxon>Ecdysozoa</taxon>
        <taxon>Arthropoda</taxon>
        <taxon>Chelicerata</taxon>
        <taxon>Arachnida</taxon>
        <taxon>Acari</taxon>
        <taxon>Parasitiformes</taxon>
        <taxon>Ixodida</taxon>
        <taxon>Ixodoidea</taxon>
        <taxon>Ixodidae</taxon>
        <taxon>Hyalomminae</taxon>
        <taxon>Hyalomma</taxon>
    </lineage>
</organism>
<comment type="caution">
    <text evidence="1">The sequence shown here is derived from an EMBL/GenBank/DDBJ whole genome shotgun (WGS) entry which is preliminary data.</text>
</comment>
<accession>A0ACB7T412</accession>
<gene>
    <name evidence="1" type="ORF">HPB50_011676</name>
</gene>
<keyword evidence="2" id="KW-1185">Reference proteome</keyword>
<proteinExistence type="predicted"/>
<protein>
    <submittedName>
        <fullName evidence="1">Uncharacterized protein</fullName>
    </submittedName>
</protein>
<dbReference type="Proteomes" id="UP000821845">
    <property type="component" value="Chromosome 11"/>
</dbReference>
<evidence type="ECO:0000313" key="1">
    <source>
        <dbReference type="EMBL" id="KAH6940991.1"/>
    </source>
</evidence>
<evidence type="ECO:0000313" key="2">
    <source>
        <dbReference type="Proteomes" id="UP000821845"/>
    </source>
</evidence>
<reference evidence="1" key="1">
    <citation type="submission" date="2020-05" db="EMBL/GenBank/DDBJ databases">
        <title>Large-scale comparative analyses of tick genomes elucidate their genetic diversity and vector capacities.</title>
        <authorList>
            <person name="Jia N."/>
            <person name="Wang J."/>
            <person name="Shi W."/>
            <person name="Du L."/>
            <person name="Sun Y."/>
            <person name="Zhan W."/>
            <person name="Jiang J."/>
            <person name="Wang Q."/>
            <person name="Zhang B."/>
            <person name="Ji P."/>
            <person name="Sakyi L.B."/>
            <person name="Cui X."/>
            <person name="Yuan T."/>
            <person name="Jiang B."/>
            <person name="Yang W."/>
            <person name="Lam T.T.-Y."/>
            <person name="Chang Q."/>
            <person name="Ding S."/>
            <person name="Wang X."/>
            <person name="Zhu J."/>
            <person name="Ruan X."/>
            <person name="Zhao L."/>
            <person name="Wei J."/>
            <person name="Que T."/>
            <person name="Du C."/>
            <person name="Cheng J."/>
            <person name="Dai P."/>
            <person name="Han X."/>
            <person name="Huang E."/>
            <person name="Gao Y."/>
            <person name="Liu J."/>
            <person name="Shao H."/>
            <person name="Ye R."/>
            <person name="Li L."/>
            <person name="Wei W."/>
            <person name="Wang X."/>
            <person name="Wang C."/>
            <person name="Yang T."/>
            <person name="Huo Q."/>
            <person name="Li W."/>
            <person name="Guo W."/>
            <person name="Chen H."/>
            <person name="Zhou L."/>
            <person name="Ni X."/>
            <person name="Tian J."/>
            <person name="Zhou Y."/>
            <person name="Sheng Y."/>
            <person name="Liu T."/>
            <person name="Pan Y."/>
            <person name="Xia L."/>
            <person name="Li J."/>
            <person name="Zhao F."/>
            <person name="Cao W."/>
        </authorList>
    </citation>
    <scope>NUCLEOTIDE SEQUENCE</scope>
    <source>
        <strain evidence="1">Hyas-2018</strain>
    </source>
</reference>
<name>A0ACB7T412_HYAAI</name>
<sequence>MIANLMENLRDINTRPVYKVLVFAFPNIMWAQETVERLRYMPVDILIGVSHQTVDDKNFADCIILPPTFMDSPGPSYPYSLRHWAEVFEEIGKAALPTTLALSVGLYIRRYQPRYPGEVNRQPVNYTFGNDCTNFPHSQMLPASEVCEDKWRYTFYYDDHYHAVSSSNKRELAAFTQDAGASFREKLCKLKEEHWSLKFTVAAMGLEFADSQKMCYATWYRKIDQLRKVVDFLNQDFTSQASYNSCITSLIFKYDIYRKQG</sequence>